<protein>
    <submittedName>
        <fullName evidence="1">Uncharacterized protein</fullName>
    </submittedName>
</protein>
<accession>A0ACC0VUC5</accession>
<dbReference type="EMBL" id="CM047586">
    <property type="protein sequence ID" value="KAI9909066.1"/>
    <property type="molecule type" value="Genomic_DNA"/>
</dbReference>
<dbReference type="Proteomes" id="UP001163321">
    <property type="component" value="Chromosome 7"/>
</dbReference>
<name>A0ACC0VUC5_9STRA</name>
<comment type="caution">
    <text evidence="1">The sequence shown here is derived from an EMBL/GenBank/DDBJ whole genome shotgun (WGS) entry which is preliminary data.</text>
</comment>
<evidence type="ECO:0000313" key="2">
    <source>
        <dbReference type="Proteomes" id="UP001163321"/>
    </source>
</evidence>
<sequence length="422" mass="47580">MKPVASHVQTTVTSNGTSTFGLQWLKLTHIVLLLKFVLLLIVHELLRPFCLSFRGVCSLSIHVSAAAATSIVLFLKRGFHPKYPEWTFAYEWFQAIASTTGQRHGSHILQLPNAVTFRRNFEFIGWLAGAWACWLYDMELERFRYHGLEHLWLRSRSRTAKSKERIVVLYYHGGGYALFSPRFYVAFACRLLSQIQTQLCVPTDDFASLEVHILLANYRKLPEVGFPTPVDDAMAMYEYVMQDQKVSSEKIIFAGDSAGAGLVLAILLRLRRAKRAMPLAALCSCPYADLSAQVAVARNCFISKSMVDGIRELCLQTTPPSSWREGAMLDANFRELPPLFIQTAEFDILHHQALQLEKKAQADGVTVELDVHAHMPHVFTLFPHFMLPQSQVGIERCAAFITQQVTASHRIPVQLPMAAPAF</sequence>
<keyword evidence="2" id="KW-1185">Reference proteome</keyword>
<evidence type="ECO:0000313" key="1">
    <source>
        <dbReference type="EMBL" id="KAI9909066.1"/>
    </source>
</evidence>
<organism evidence="1 2">
    <name type="scientific">Peronosclerospora sorghi</name>
    <dbReference type="NCBI Taxonomy" id="230839"/>
    <lineage>
        <taxon>Eukaryota</taxon>
        <taxon>Sar</taxon>
        <taxon>Stramenopiles</taxon>
        <taxon>Oomycota</taxon>
        <taxon>Peronosporomycetes</taxon>
        <taxon>Peronosporales</taxon>
        <taxon>Peronosporaceae</taxon>
        <taxon>Peronosclerospora</taxon>
    </lineage>
</organism>
<gene>
    <name evidence="1" type="ORF">PsorP6_014595</name>
</gene>
<proteinExistence type="predicted"/>
<reference evidence="1 2" key="1">
    <citation type="journal article" date="2022" name="bioRxiv">
        <title>The genome of the oomycete Peronosclerospora sorghi, a cosmopolitan pathogen of maize and sorghum, is inflated with dispersed pseudogenes.</title>
        <authorList>
            <person name="Fletcher K."/>
            <person name="Martin F."/>
            <person name="Isakeit T."/>
            <person name="Cavanaugh K."/>
            <person name="Magill C."/>
            <person name="Michelmore R."/>
        </authorList>
    </citation>
    <scope>NUCLEOTIDE SEQUENCE [LARGE SCALE GENOMIC DNA]</scope>
    <source>
        <strain evidence="1">P6</strain>
    </source>
</reference>